<evidence type="ECO:0000313" key="7">
    <source>
        <dbReference type="EMBL" id="CUV01907.1"/>
    </source>
</evidence>
<reference evidence="7" key="1">
    <citation type="submission" date="2015-10" db="EMBL/GenBank/DDBJ databases">
        <authorList>
            <person name="Gilbert D.G."/>
        </authorList>
    </citation>
    <scope>NUCLEOTIDE SEQUENCE</scope>
</reference>
<dbReference type="PANTHER" id="PTHR32125:SF4">
    <property type="entry name" value="2-C-METHYL-D-ERYTHRITOL 4-PHOSPHATE CYTIDYLYLTRANSFERASE, CHLOROPLASTIC"/>
    <property type="match status" value="1"/>
</dbReference>
<evidence type="ECO:0000256" key="5">
    <source>
        <dbReference type="ARBA" id="ARBA00022695"/>
    </source>
</evidence>
<evidence type="ECO:0000256" key="6">
    <source>
        <dbReference type="ARBA" id="ARBA00023229"/>
    </source>
</evidence>
<dbReference type="Gene3D" id="3.90.550.10">
    <property type="entry name" value="Spore Coat Polysaccharide Biosynthesis Protein SpsA, Chain A"/>
    <property type="match status" value="1"/>
</dbReference>
<evidence type="ECO:0000256" key="4">
    <source>
        <dbReference type="ARBA" id="ARBA00022679"/>
    </source>
</evidence>
<keyword evidence="5 7" id="KW-0548">Nucleotidyltransferase</keyword>
<dbReference type="InterPro" id="IPR050088">
    <property type="entry name" value="IspD/TarI_cytidylyltransf_bact"/>
</dbReference>
<proteinExistence type="inferred from homology"/>
<dbReference type="UniPathway" id="UPA00056">
    <property type="reaction ID" value="UER00093"/>
</dbReference>
<dbReference type="PROSITE" id="PS01295">
    <property type="entry name" value="ISPD"/>
    <property type="match status" value="1"/>
</dbReference>
<dbReference type="InterPro" id="IPR029044">
    <property type="entry name" value="Nucleotide-diphossugar_trans"/>
</dbReference>
<dbReference type="Pfam" id="PF01128">
    <property type="entry name" value="IspD"/>
    <property type="match status" value="1"/>
</dbReference>
<dbReference type="PANTHER" id="PTHR32125">
    <property type="entry name" value="2-C-METHYL-D-ERYTHRITOL 4-PHOSPHATE CYTIDYLYLTRANSFERASE, CHLOROPLASTIC"/>
    <property type="match status" value="1"/>
</dbReference>
<dbReference type="EMBL" id="FAXA01000151">
    <property type="protein sequence ID" value="CUV01907.1"/>
    <property type="molecule type" value="Genomic_DNA"/>
</dbReference>
<gene>
    <name evidence="7" type="ORF">MGWOODY_Clf1583</name>
</gene>
<comment type="similarity">
    <text evidence="2">Belongs to the IspD/TarI cytidylyltransferase family. IspD subfamily.</text>
</comment>
<dbReference type="AlphaFoldDB" id="A0A170Q9N2"/>
<protein>
    <recommendedName>
        <fullName evidence="3">2-C-methyl-D-erythritol 4-phosphate cytidylyltransferase</fullName>
        <ecNumber evidence="3">2.7.7.60</ecNumber>
    </recommendedName>
</protein>
<evidence type="ECO:0000256" key="1">
    <source>
        <dbReference type="ARBA" id="ARBA00004787"/>
    </source>
</evidence>
<accession>A0A170Q9N2</accession>
<dbReference type="CDD" id="cd02516">
    <property type="entry name" value="CDP-ME_synthetase"/>
    <property type="match status" value="1"/>
</dbReference>
<dbReference type="GO" id="GO:0050518">
    <property type="term" value="F:2-C-methyl-D-erythritol 4-phosphate cytidylyltransferase activity"/>
    <property type="evidence" value="ECO:0007669"/>
    <property type="project" value="UniProtKB-EC"/>
</dbReference>
<dbReference type="InterPro" id="IPR034683">
    <property type="entry name" value="IspD/TarI"/>
</dbReference>
<dbReference type="EC" id="2.7.7.60" evidence="3"/>
<keyword evidence="4 7" id="KW-0808">Transferase</keyword>
<dbReference type="FunFam" id="3.90.550.10:FF:000003">
    <property type="entry name" value="2-C-methyl-D-erythritol 4-phosphate cytidylyltransferase"/>
    <property type="match status" value="1"/>
</dbReference>
<evidence type="ECO:0000256" key="2">
    <source>
        <dbReference type="ARBA" id="ARBA00009789"/>
    </source>
</evidence>
<organism evidence="7">
    <name type="scientific">hydrothermal vent metagenome</name>
    <dbReference type="NCBI Taxonomy" id="652676"/>
    <lineage>
        <taxon>unclassified sequences</taxon>
        <taxon>metagenomes</taxon>
        <taxon>ecological metagenomes</taxon>
    </lineage>
</organism>
<dbReference type="GO" id="GO:0019288">
    <property type="term" value="P:isopentenyl diphosphate biosynthetic process, methylerythritol 4-phosphate pathway"/>
    <property type="evidence" value="ECO:0007669"/>
    <property type="project" value="UniProtKB-UniPathway"/>
</dbReference>
<dbReference type="HAMAP" id="MF_00108">
    <property type="entry name" value="IspD"/>
    <property type="match status" value="1"/>
</dbReference>
<keyword evidence="6" id="KW-0414">Isoprene biosynthesis</keyword>
<name>A0A170Q9N2_9ZZZZ</name>
<dbReference type="NCBIfam" id="TIGR00453">
    <property type="entry name" value="ispD"/>
    <property type="match status" value="1"/>
</dbReference>
<sequence length="227" mass="24585">MVKTGAVIVAAGRSTRMGGVDKTFAPILGKPLVAHTLDRFESFSLVDQIVLVLAEGSLKRGRELIQEQGYRKVTHVCAGGERRQDSVKNGLGLLSGCEWVMVHDGARPCFDEAMLQRGLDAAAEFGSAIAGVPVKDTIKLVSTGQMVTETPDRSLLWAAQTPQIFRYTLLSEAHRDCTQDVTDDAAMIESLGHPVKMFLGAFQNIKVTTAEDLIIAEEFLKSASSHI</sequence>
<dbReference type="SUPFAM" id="SSF53448">
    <property type="entry name" value="Nucleotide-diphospho-sugar transferases"/>
    <property type="match status" value="1"/>
</dbReference>
<comment type="pathway">
    <text evidence="1">Isoprenoid biosynthesis; isopentenyl diphosphate biosynthesis via DXP pathway; isopentenyl diphosphate from 1-deoxy-D-xylulose 5-phosphate: step 2/6.</text>
</comment>
<dbReference type="InterPro" id="IPR001228">
    <property type="entry name" value="IspD"/>
</dbReference>
<dbReference type="InterPro" id="IPR018294">
    <property type="entry name" value="ISPD_synthase_CS"/>
</dbReference>
<evidence type="ECO:0000256" key="3">
    <source>
        <dbReference type="ARBA" id="ARBA00012526"/>
    </source>
</evidence>